<dbReference type="InterPro" id="IPR011019">
    <property type="entry name" value="KIND_dom"/>
</dbReference>
<evidence type="ECO:0000256" key="12">
    <source>
        <dbReference type="ARBA" id="ARBA00023212"/>
    </source>
</evidence>
<dbReference type="GO" id="GO:0051295">
    <property type="term" value="P:establishment of meiotic spindle localization"/>
    <property type="evidence" value="ECO:0007669"/>
    <property type="project" value="TreeGrafter"/>
</dbReference>
<dbReference type="GO" id="GO:0030659">
    <property type="term" value="C:cytoplasmic vesicle membrane"/>
    <property type="evidence" value="ECO:0007669"/>
    <property type="project" value="UniProtKB-SubCell"/>
</dbReference>
<evidence type="ECO:0000313" key="17">
    <source>
        <dbReference type="RefSeq" id="XP_006020187.1"/>
    </source>
</evidence>
<dbReference type="GeneID" id="102382468"/>
<dbReference type="PROSITE" id="PS51377">
    <property type="entry name" value="KIND"/>
    <property type="match status" value="1"/>
</dbReference>
<dbReference type="InParanoid" id="A0A1U7RTT5"/>
<feature type="compositionally biased region" description="Polar residues" evidence="14">
    <location>
        <begin position="8"/>
        <end position="25"/>
    </location>
</feature>
<dbReference type="RefSeq" id="XP_006020187.1">
    <property type="nucleotide sequence ID" value="XM_006020125.2"/>
</dbReference>
<dbReference type="InterPro" id="IPR029901">
    <property type="entry name" value="Spire"/>
</dbReference>
<dbReference type="GO" id="GO:0045010">
    <property type="term" value="P:actin nucleation"/>
    <property type="evidence" value="ECO:0007669"/>
    <property type="project" value="InterPro"/>
</dbReference>
<proteinExistence type="inferred from homology"/>
<dbReference type="KEGG" id="asn:102382468"/>
<dbReference type="GO" id="GO:0005886">
    <property type="term" value="C:plasma membrane"/>
    <property type="evidence" value="ECO:0007669"/>
    <property type="project" value="UniProtKB-SubCell"/>
</dbReference>
<evidence type="ECO:0000256" key="6">
    <source>
        <dbReference type="ARBA" id="ARBA00022475"/>
    </source>
</evidence>
<dbReference type="GO" id="GO:0005938">
    <property type="term" value="C:cell cortex"/>
    <property type="evidence" value="ECO:0007669"/>
    <property type="project" value="TreeGrafter"/>
</dbReference>
<keyword evidence="12" id="KW-0206">Cytoskeleton</keyword>
<dbReference type="PANTHER" id="PTHR21345:SF9">
    <property type="entry name" value="KIND DOMAIN-CONTAINING PROTEIN"/>
    <property type="match status" value="1"/>
</dbReference>
<evidence type="ECO:0000256" key="3">
    <source>
        <dbReference type="ARBA" id="ARBA00004413"/>
    </source>
</evidence>
<dbReference type="GO" id="GO:0040038">
    <property type="term" value="P:polar body extrusion after meiotic divisions"/>
    <property type="evidence" value="ECO:0007669"/>
    <property type="project" value="TreeGrafter"/>
</dbReference>
<keyword evidence="11" id="KW-0009">Actin-binding</keyword>
<keyword evidence="6" id="KW-1003">Cell membrane</keyword>
<dbReference type="OrthoDB" id="10043757at2759"/>
<sequence length="657" mass="74268">MGPRGGSSCCSQGDSVWGASISSGETQEKPKRVPPNGTPVSEEISNQATFPKQPRAAENTQADLLLRGEDTGPSIRFMQLTDSQPCACACGQVLYSSDVQKTQRSEDKLLECLGMVIYNALDWGIDSHMERELSKPLENLISLMLKLDVEATTPAISLQDVMKVFWICEEHVSLPSEASSHYRTISRALFADYMDFQQLTFTIQNSKESLKRMDVVALLENPSQKKANCWAALWHDVVRELQKGVKLRKATEQPQHNSPRKESARSPFEMLADDIRHKRHTLQKVKINSEQKIRSSEENIIPLKPPLKPVVERKLKDRFPQEPSQHELLMMEIKQPHQLRPSPTARNGSRPKDASVTLNIFNSPCDSGLSVQNASTGLHAHKAENWLLGSDLLGQEFQEGGWPLENAQRVTSERSSSQNCNSRGFSADCKFTPTGISVPSDLNTHSFLNPNHQQPSCQRRSMSIGSALKSKEHERENSTKWPLPTITDLIGTRYAMMASEMEIAFQRYGCSISSRAKVCFSCHKQMFFKWPYSCHLCSSVICCDCCIKMSMPFRQCVHLPLGFLKPLRVSKHEDPAVQEERTSQMLYEVEHWSCPRVPLVFEPCYAAQPLTCRKTTMVDWPSMDICTKCEQYLLHVTSCQQQCTPPRKRSWSWAALE</sequence>
<dbReference type="GO" id="GO:0005856">
    <property type="term" value="C:cytoskeleton"/>
    <property type="evidence" value="ECO:0007669"/>
    <property type="project" value="UniProtKB-SubCell"/>
</dbReference>
<keyword evidence="13" id="KW-0968">Cytoplasmic vesicle</keyword>
<evidence type="ECO:0000256" key="14">
    <source>
        <dbReference type="SAM" id="MobiDB-lite"/>
    </source>
</evidence>
<dbReference type="Gene3D" id="1.10.510.10">
    <property type="entry name" value="Transferase(Phosphotransferase) domain 1"/>
    <property type="match status" value="1"/>
</dbReference>
<dbReference type="Pfam" id="PF16474">
    <property type="entry name" value="KIND"/>
    <property type="match status" value="1"/>
</dbReference>
<evidence type="ECO:0000256" key="7">
    <source>
        <dbReference type="ARBA" id="ARBA00022490"/>
    </source>
</evidence>
<dbReference type="SMART" id="SM00750">
    <property type="entry name" value="KIND"/>
    <property type="match status" value="1"/>
</dbReference>
<evidence type="ECO:0000256" key="8">
    <source>
        <dbReference type="ARBA" id="ARBA00022737"/>
    </source>
</evidence>
<name>A0A1U7RTT5_ALLSI</name>
<dbReference type="eggNOG" id="ENOG502R9W2">
    <property type="taxonomic scope" value="Eukaryota"/>
</dbReference>
<feature type="domain" description="KIND" evidence="15">
    <location>
        <begin position="1"/>
        <end position="196"/>
    </location>
</feature>
<keyword evidence="16" id="KW-1185">Reference proteome</keyword>
<keyword evidence="10" id="KW-0472">Membrane</keyword>
<accession>A0A1U7RTT5</accession>
<keyword evidence="8" id="KW-0677">Repeat</keyword>
<gene>
    <name evidence="17" type="primary">LOC102382468</name>
</gene>
<dbReference type="GO" id="GO:0003779">
    <property type="term" value="F:actin binding"/>
    <property type="evidence" value="ECO:0007669"/>
    <property type="project" value="UniProtKB-KW"/>
</dbReference>
<feature type="region of interest" description="Disordered" evidence="14">
    <location>
        <begin position="1"/>
        <end position="57"/>
    </location>
</feature>
<comment type="similarity">
    <text evidence="4">Belongs to the spire family.</text>
</comment>
<dbReference type="GO" id="GO:0036089">
    <property type="term" value="P:cleavage furrow formation"/>
    <property type="evidence" value="ECO:0007669"/>
    <property type="project" value="TreeGrafter"/>
</dbReference>
<dbReference type="GO" id="GO:0030041">
    <property type="term" value="P:actin filament polymerization"/>
    <property type="evidence" value="ECO:0007669"/>
    <property type="project" value="TreeGrafter"/>
</dbReference>
<dbReference type="GO" id="GO:0048193">
    <property type="term" value="P:Golgi vesicle transport"/>
    <property type="evidence" value="ECO:0007669"/>
    <property type="project" value="TreeGrafter"/>
</dbReference>
<evidence type="ECO:0000256" key="4">
    <source>
        <dbReference type="ARBA" id="ARBA00010956"/>
    </source>
</evidence>
<evidence type="ECO:0000256" key="2">
    <source>
        <dbReference type="ARBA" id="ARBA00004245"/>
    </source>
</evidence>
<keyword evidence="5" id="KW-0813">Transport</keyword>
<dbReference type="GO" id="GO:0051639">
    <property type="term" value="P:actin filament network formation"/>
    <property type="evidence" value="ECO:0007669"/>
    <property type="project" value="TreeGrafter"/>
</dbReference>
<evidence type="ECO:0000256" key="10">
    <source>
        <dbReference type="ARBA" id="ARBA00023136"/>
    </source>
</evidence>
<dbReference type="Proteomes" id="UP000189705">
    <property type="component" value="Unplaced"/>
</dbReference>
<dbReference type="GO" id="GO:0015031">
    <property type="term" value="P:protein transport"/>
    <property type="evidence" value="ECO:0007669"/>
    <property type="project" value="UniProtKB-KW"/>
</dbReference>
<evidence type="ECO:0000256" key="11">
    <source>
        <dbReference type="ARBA" id="ARBA00023203"/>
    </source>
</evidence>
<evidence type="ECO:0000313" key="16">
    <source>
        <dbReference type="Proteomes" id="UP000189705"/>
    </source>
</evidence>
<keyword evidence="9" id="KW-0653">Protein transport</keyword>
<protein>
    <submittedName>
        <fullName evidence="17">Protein spire homolog 1-like isoform X1</fullName>
    </submittedName>
</protein>
<dbReference type="STRING" id="38654.A0A1U7RTT5"/>
<evidence type="ECO:0000256" key="1">
    <source>
        <dbReference type="ARBA" id="ARBA00004180"/>
    </source>
</evidence>
<dbReference type="CDD" id="cd15748">
    <property type="entry name" value="FYVE_SPIR"/>
    <property type="match status" value="1"/>
</dbReference>
<dbReference type="AlphaFoldDB" id="A0A1U7RTT5"/>
<evidence type="ECO:0000256" key="13">
    <source>
        <dbReference type="ARBA" id="ARBA00023329"/>
    </source>
</evidence>
<organism evidence="16 17">
    <name type="scientific">Alligator sinensis</name>
    <name type="common">Chinese alligator</name>
    <dbReference type="NCBI Taxonomy" id="38654"/>
    <lineage>
        <taxon>Eukaryota</taxon>
        <taxon>Metazoa</taxon>
        <taxon>Chordata</taxon>
        <taxon>Craniata</taxon>
        <taxon>Vertebrata</taxon>
        <taxon>Euteleostomi</taxon>
        <taxon>Archelosauria</taxon>
        <taxon>Archosauria</taxon>
        <taxon>Crocodylia</taxon>
        <taxon>Alligatoridae</taxon>
        <taxon>Alligatorinae</taxon>
        <taxon>Alligator</taxon>
    </lineage>
</organism>
<keyword evidence="7" id="KW-0963">Cytoplasm</keyword>
<dbReference type="PANTHER" id="PTHR21345">
    <property type="entry name" value="SPIRE"/>
    <property type="match status" value="1"/>
</dbReference>
<feature type="region of interest" description="Disordered" evidence="14">
    <location>
        <begin position="246"/>
        <end position="266"/>
    </location>
</feature>
<evidence type="ECO:0000256" key="5">
    <source>
        <dbReference type="ARBA" id="ARBA00022448"/>
    </source>
</evidence>
<comment type="subcellular location">
    <subcellularLocation>
        <location evidence="3">Cell membrane</location>
        <topology evidence="3">Peripheral membrane protein</topology>
        <orientation evidence="3">Cytoplasmic side</orientation>
    </subcellularLocation>
    <subcellularLocation>
        <location evidence="2">Cytoplasm</location>
        <location evidence="2">Cytoskeleton</location>
    </subcellularLocation>
    <subcellularLocation>
        <location evidence="1">Cytoplasmic vesicle membrane</location>
        <topology evidence="1">Peripheral membrane protein</topology>
        <orientation evidence="1">Cytoplasmic side</orientation>
    </subcellularLocation>
</comment>
<evidence type="ECO:0000259" key="15">
    <source>
        <dbReference type="PROSITE" id="PS51377"/>
    </source>
</evidence>
<dbReference type="GO" id="GO:0008017">
    <property type="term" value="F:microtubule binding"/>
    <property type="evidence" value="ECO:0007669"/>
    <property type="project" value="TreeGrafter"/>
</dbReference>
<reference evidence="17" key="1">
    <citation type="submission" date="2025-08" db="UniProtKB">
        <authorList>
            <consortium name="RefSeq"/>
        </authorList>
    </citation>
    <scope>IDENTIFICATION</scope>
</reference>
<evidence type="ECO:0000256" key="9">
    <source>
        <dbReference type="ARBA" id="ARBA00022927"/>
    </source>
</evidence>